<proteinExistence type="predicted"/>
<protein>
    <submittedName>
        <fullName evidence="1">Uncharacterized protein</fullName>
    </submittedName>
</protein>
<organism evidence="1">
    <name type="scientific">Mycoplasma feriruminatoris</name>
    <dbReference type="NCBI Taxonomy" id="1179777"/>
    <lineage>
        <taxon>Bacteria</taxon>
        <taxon>Bacillati</taxon>
        <taxon>Mycoplasmatota</taxon>
        <taxon>Mollicutes</taxon>
        <taxon>Mycoplasmataceae</taxon>
        <taxon>Mycoplasma</taxon>
    </lineage>
</organism>
<reference evidence="2 3" key="2">
    <citation type="submission" date="2022-11" db="EMBL/GenBank/DDBJ databases">
        <title>Comparative genomic analysis of Mycoplasma feriruminatoris and the Mycoplasma mycoides cluster.</title>
        <authorList>
            <person name="Baby V."/>
            <person name="Ambroset C."/>
            <person name="Gaurivaud P."/>
            <person name="Boury C."/>
            <person name="Guichoux E."/>
            <person name="Lartigue C."/>
            <person name="Tardy F."/>
            <person name="Sirand-Pugnet P."/>
        </authorList>
    </citation>
    <scope>NUCLEOTIDE SEQUENCE [LARGE SCALE GENOMIC DNA]</scope>
    <source>
        <strain evidence="2 3">L15181</strain>
    </source>
</reference>
<dbReference type="RefSeq" id="WP_278288715.1">
    <property type="nucleotide sequence ID" value="NZ_CP113497.1"/>
</dbReference>
<dbReference type="AlphaFoldDB" id="A0A654IIL5"/>
<name>A0A654IIL5_9MOLU</name>
<evidence type="ECO:0000313" key="3">
    <source>
        <dbReference type="Proteomes" id="UP001214039"/>
    </source>
</evidence>
<gene>
    <name evidence="1" type="ORF">MF5295_00597</name>
    <name evidence="2" type="ORF">MFERI15181_00539</name>
</gene>
<evidence type="ECO:0000313" key="1">
    <source>
        <dbReference type="EMBL" id="VZR98051.1"/>
    </source>
</evidence>
<sequence>MSNNINDLSFEELVKKIKQYANLKEKNLITEEENKEYEILKEKYLEIVLSNNEEEEKLDGEDILVDDDEEWESEKELKELIKKYELDKRLWKKK</sequence>
<keyword evidence="3" id="KW-1185">Reference proteome</keyword>
<dbReference type="EMBL" id="LR739235">
    <property type="protein sequence ID" value="VZR98051.1"/>
    <property type="molecule type" value="Genomic_DNA"/>
</dbReference>
<accession>A0A654IIL5</accession>
<reference evidence="1" key="1">
    <citation type="submission" date="2019-11" db="EMBL/GenBank/DDBJ databases">
        <authorList>
            <person name="Falquet L."/>
            <person name="Falquet L."/>
        </authorList>
    </citation>
    <scope>NUCLEOTIDE SEQUENCE</scope>
    <source>
        <strain evidence="1">8756-13</strain>
    </source>
</reference>
<dbReference type="EMBL" id="CP113498">
    <property type="protein sequence ID" value="WFQ93621.1"/>
    <property type="molecule type" value="Genomic_DNA"/>
</dbReference>
<evidence type="ECO:0000313" key="2">
    <source>
        <dbReference type="EMBL" id="WFQ93621.1"/>
    </source>
</evidence>
<dbReference type="Proteomes" id="UP001214039">
    <property type="component" value="Chromosome"/>
</dbReference>